<feature type="domain" description="ABC transmembrane type-1" evidence="9">
    <location>
        <begin position="92"/>
        <end position="282"/>
    </location>
</feature>
<keyword evidence="6 7" id="KW-0472">Membrane</keyword>
<evidence type="ECO:0000256" key="4">
    <source>
        <dbReference type="ARBA" id="ARBA00022692"/>
    </source>
</evidence>
<proteinExistence type="inferred from homology"/>
<evidence type="ECO:0000256" key="5">
    <source>
        <dbReference type="ARBA" id="ARBA00022989"/>
    </source>
</evidence>
<dbReference type="Proteomes" id="UP001500767">
    <property type="component" value="Unassembled WGS sequence"/>
</dbReference>
<evidence type="ECO:0000256" key="8">
    <source>
        <dbReference type="SAM" id="MobiDB-lite"/>
    </source>
</evidence>
<reference evidence="11" key="1">
    <citation type="journal article" date="2019" name="Int. J. Syst. Evol. Microbiol.">
        <title>The Global Catalogue of Microorganisms (GCM) 10K type strain sequencing project: providing services to taxonomists for standard genome sequencing and annotation.</title>
        <authorList>
            <consortium name="The Broad Institute Genomics Platform"/>
            <consortium name="The Broad Institute Genome Sequencing Center for Infectious Disease"/>
            <person name="Wu L."/>
            <person name="Ma J."/>
        </authorList>
    </citation>
    <scope>NUCLEOTIDE SEQUENCE [LARGE SCALE GENOMIC DNA]</scope>
    <source>
        <strain evidence="11">JCM 16540</strain>
    </source>
</reference>
<keyword evidence="2 7" id="KW-0813">Transport</keyword>
<dbReference type="SUPFAM" id="SSF161098">
    <property type="entry name" value="MetI-like"/>
    <property type="match status" value="1"/>
</dbReference>
<dbReference type="EMBL" id="BAAAYR010000001">
    <property type="protein sequence ID" value="GAA3555643.1"/>
    <property type="molecule type" value="Genomic_DNA"/>
</dbReference>
<dbReference type="RefSeq" id="WP_204912089.1">
    <property type="nucleotide sequence ID" value="NZ_BAAAYR010000001.1"/>
</dbReference>
<dbReference type="Pfam" id="PF00528">
    <property type="entry name" value="BPD_transp_1"/>
    <property type="match status" value="1"/>
</dbReference>
<organism evidence="10 11">
    <name type="scientific">Microlunatus spumicola</name>
    <dbReference type="NCBI Taxonomy" id="81499"/>
    <lineage>
        <taxon>Bacteria</taxon>
        <taxon>Bacillati</taxon>
        <taxon>Actinomycetota</taxon>
        <taxon>Actinomycetes</taxon>
        <taxon>Propionibacteriales</taxon>
        <taxon>Propionibacteriaceae</taxon>
        <taxon>Microlunatus</taxon>
    </lineage>
</organism>
<evidence type="ECO:0000313" key="11">
    <source>
        <dbReference type="Proteomes" id="UP001500767"/>
    </source>
</evidence>
<dbReference type="Gene3D" id="1.10.3720.10">
    <property type="entry name" value="MetI-like"/>
    <property type="match status" value="1"/>
</dbReference>
<evidence type="ECO:0000313" key="10">
    <source>
        <dbReference type="EMBL" id="GAA3555643.1"/>
    </source>
</evidence>
<evidence type="ECO:0000256" key="2">
    <source>
        <dbReference type="ARBA" id="ARBA00022448"/>
    </source>
</evidence>
<dbReference type="PANTHER" id="PTHR43744:SF8">
    <property type="entry name" value="SN-GLYCEROL-3-PHOSPHATE TRANSPORT SYSTEM PERMEASE PROTEIN UGPE"/>
    <property type="match status" value="1"/>
</dbReference>
<dbReference type="InterPro" id="IPR035906">
    <property type="entry name" value="MetI-like_sf"/>
</dbReference>
<feature type="transmembrane region" description="Helical" evidence="7">
    <location>
        <begin position="160"/>
        <end position="182"/>
    </location>
</feature>
<feature type="transmembrane region" description="Helical" evidence="7">
    <location>
        <begin position="203"/>
        <end position="228"/>
    </location>
</feature>
<keyword evidence="4 7" id="KW-0812">Transmembrane</keyword>
<dbReference type="PROSITE" id="PS50928">
    <property type="entry name" value="ABC_TM1"/>
    <property type="match status" value="1"/>
</dbReference>
<keyword evidence="5 7" id="KW-1133">Transmembrane helix</keyword>
<accession>A0ABP6WTA0</accession>
<protein>
    <submittedName>
        <fullName evidence="10">Carbohydrate ABC transporter permease</fullName>
    </submittedName>
</protein>
<feature type="transmembrane region" description="Helical" evidence="7">
    <location>
        <begin position="261"/>
        <end position="282"/>
    </location>
</feature>
<feature type="region of interest" description="Disordered" evidence="8">
    <location>
        <begin position="1"/>
        <end position="23"/>
    </location>
</feature>
<comment type="subcellular location">
    <subcellularLocation>
        <location evidence="1 7">Cell membrane</location>
        <topology evidence="1 7">Multi-pass membrane protein</topology>
    </subcellularLocation>
</comment>
<comment type="similarity">
    <text evidence="7">Belongs to the binding-protein-dependent transport system permease family.</text>
</comment>
<comment type="caution">
    <text evidence="10">The sequence shown here is derived from an EMBL/GenBank/DDBJ whole genome shotgun (WGS) entry which is preliminary data.</text>
</comment>
<dbReference type="CDD" id="cd06261">
    <property type="entry name" value="TM_PBP2"/>
    <property type="match status" value="1"/>
</dbReference>
<feature type="transmembrane region" description="Helical" evidence="7">
    <location>
        <begin position="96"/>
        <end position="115"/>
    </location>
</feature>
<evidence type="ECO:0000256" key="1">
    <source>
        <dbReference type="ARBA" id="ARBA00004651"/>
    </source>
</evidence>
<feature type="transmembrane region" description="Helical" evidence="7">
    <location>
        <begin position="32"/>
        <end position="51"/>
    </location>
</feature>
<evidence type="ECO:0000259" key="9">
    <source>
        <dbReference type="PROSITE" id="PS50928"/>
    </source>
</evidence>
<evidence type="ECO:0000256" key="7">
    <source>
        <dbReference type="RuleBase" id="RU363032"/>
    </source>
</evidence>
<name>A0ABP6WTA0_9ACTN</name>
<evidence type="ECO:0000256" key="3">
    <source>
        <dbReference type="ARBA" id="ARBA00022475"/>
    </source>
</evidence>
<evidence type="ECO:0000256" key="6">
    <source>
        <dbReference type="ARBA" id="ARBA00023136"/>
    </source>
</evidence>
<keyword evidence="3" id="KW-1003">Cell membrane</keyword>
<feature type="compositionally biased region" description="Low complexity" evidence="8">
    <location>
        <begin position="1"/>
        <end position="18"/>
    </location>
</feature>
<dbReference type="PANTHER" id="PTHR43744">
    <property type="entry name" value="ABC TRANSPORTER PERMEASE PROTEIN MG189-RELATED-RELATED"/>
    <property type="match status" value="1"/>
</dbReference>
<feature type="transmembrane region" description="Helical" evidence="7">
    <location>
        <begin position="127"/>
        <end position="148"/>
    </location>
</feature>
<keyword evidence="11" id="KW-1185">Reference proteome</keyword>
<sequence length="297" mass="32921">MTTTTTHPTTTAPGVEPTTTRRRPVRPWGTRLLRYVLLTLLAVTIVYPLVWMATASLRSNSAALADPFGFGGRWSLDNYAFLITDGRLLTWVGNSVLVNVISVALIAGLSAVAAYGFSTFEFRGKQVWFGLLIVGLMVPPQALVIAGYRWIELFNIQDTYLALIVTYCGWTPFGILVMRNFFDSVPKELREAAVMDGASHVRIFLQVLLPLARPSLLTVVIFNVIWVWNDFIYPLVYMQSPDRYTVPVGVLQFAGRSTSQIAVQMAVLAVATALPLLVYLVFRKQFVRGVLEGAVKG</sequence>
<gene>
    <name evidence="10" type="ORF">GCM10022197_08520</name>
</gene>
<dbReference type="InterPro" id="IPR000515">
    <property type="entry name" value="MetI-like"/>
</dbReference>